<dbReference type="Proteomes" id="UP000307440">
    <property type="component" value="Unassembled WGS sequence"/>
</dbReference>
<sequence length="797" mass="87317">MDLSPFLPMSIMDRSLPSLPPTLRHSSTIPTDSDVITVQRTIASSKRVLKGVDEEIERLQASLASARARRDKVQEHIAEHESVLSPLRYLPPEILEEIFLYVAEDAGGVAWPNPSIRPALDNDKGGRVSEEEVEAEGERGGSGVESVSEDVKRVQPEWDVPWKLGKVCSYWRTVFVSSSKLWASFRIDLTQVYMQTGEGNDATRYSYEAVYSRAHGFLETCLERAGNQPLTFTFRYQPPSNMHSFIRQHPSRSLGPADVMYMALYMPKLLRSLLVRLTAVSMKWESVSLELGLRRMRGLDRLLGTVFGKLPKLKRLHLAADDSPGQNPYSIMQDDEEPYGGSSDEEAYTHGTTGRPLTIRSFSLAPNLTHLTIVNLAQPMEELKVPWRQLRYLRSRGTTFQEGEFSRILKACGERLEEFVTEDERVLEVANDNGGGTGSTPIWAPWGAPHINNFLAMNGLNAMNPIVNGTDNTNAIGSVQLPRLHTLSVTNKGSYISRIFQLLTAPSFTALSIVARTQFVAEPIVTMLHRSNAASHTTKILLETASYSGSLNSEAIWEDNYGVVKILSELENVRECVLRVSRAVDGVVPWLAVPRSASTGNSTAGLRSGSSNYSGSNTSPWHNPGGNPNGGDGLSRQLDALRLLDVRWNGTGGGTLVGSGAGIPYPLPNLRDLTLCDSCCENAVGVAKLILSRIEDSNACGVDAGAGTDGAEDEDGNDSDDIEGEECSGHGKENVEISVNASNSLEKQGSKDKARFACLLKSVRLQLSRPTRPRLHGDITTLENSAKEWGVQMVVHT</sequence>
<feature type="region of interest" description="Disordered" evidence="2">
    <location>
        <begin position="324"/>
        <end position="352"/>
    </location>
</feature>
<gene>
    <name evidence="3" type="ORF">FA15DRAFT_412289</name>
</gene>
<keyword evidence="4" id="KW-1185">Reference proteome</keyword>
<proteinExistence type="predicted"/>
<evidence type="ECO:0008006" key="5">
    <source>
        <dbReference type="Google" id="ProtNLM"/>
    </source>
</evidence>
<dbReference type="STRING" id="230819.A0A5C3KVA8"/>
<evidence type="ECO:0000313" key="4">
    <source>
        <dbReference type="Proteomes" id="UP000307440"/>
    </source>
</evidence>
<dbReference type="OrthoDB" id="2823598at2759"/>
<keyword evidence="1" id="KW-0175">Coiled coil</keyword>
<evidence type="ECO:0000313" key="3">
    <source>
        <dbReference type="EMBL" id="TFK24601.1"/>
    </source>
</evidence>
<feature type="coiled-coil region" evidence="1">
    <location>
        <begin position="42"/>
        <end position="83"/>
    </location>
</feature>
<feature type="compositionally biased region" description="Acidic residues" evidence="2">
    <location>
        <begin position="710"/>
        <end position="726"/>
    </location>
</feature>
<organism evidence="3 4">
    <name type="scientific">Coprinopsis marcescibilis</name>
    <name type="common">Agaric fungus</name>
    <name type="synonym">Psathyrella marcescibilis</name>
    <dbReference type="NCBI Taxonomy" id="230819"/>
    <lineage>
        <taxon>Eukaryota</taxon>
        <taxon>Fungi</taxon>
        <taxon>Dikarya</taxon>
        <taxon>Basidiomycota</taxon>
        <taxon>Agaricomycotina</taxon>
        <taxon>Agaricomycetes</taxon>
        <taxon>Agaricomycetidae</taxon>
        <taxon>Agaricales</taxon>
        <taxon>Agaricineae</taxon>
        <taxon>Psathyrellaceae</taxon>
        <taxon>Coprinopsis</taxon>
    </lineage>
</organism>
<feature type="compositionally biased region" description="Basic and acidic residues" evidence="2">
    <location>
        <begin position="120"/>
        <end position="130"/>
    </location>
</feature>
<dbReference type="EMBL" id="ML210198">
    <property type="protein sequence ID" value="TFK24601.1"/>
    <property type="molecule type" value="Genomic_DNA"/>
</dbReference>
<protein>
    <recommendedName>
        <fullName evidence="5">F-box domain-containing protein</fullName>
    </recommendedName>
</protein>
<feature type="compositionally biased region" description="Low complexity" evidence="2">
    <location>
        <begin position="608"/>
        <end position="626"/>
    </location>
</feature>
<feature type="region of interest" description="Disordered" evidence="2">
    <location>
        <begin position="597"/>
        <end position="634"/>
    </location>
</feature>
<feature type="region of interest" description="Disordered" evidence="2">
    <location>
        <begin position="705"/>
        <end position="735"/>
    </location>
</feature>
<dbReference type="AlphaFoldDB" id="A0A5C3KVA8"/>
<reference evidence="3 4" key="1">
    <citation type="journal article" date="2019" name="Nat. Ecol. Evol.">
        <title>Megaphylogeny resolves global patterns of mushroom evolution.</title>
        <authorList>
            <person name="Varga T."/>
            <person name="Krizsan K."/>
            <person name="Foldi C."/>
            <person name="Dima B."/>
            <person name="Sanchez-Garcia M."/>
            <person name="Sanchez-Ramirez S."/>
            <person name="Szollosi G.J."/>
            <person name="Szarkandi J.G."/>
            <person name="Papp V."/>
            <person name="Albert L."/>
            <person name="Andreopoulos W."/>
            <person name="Angelini C."/>
            <person name="Antonin V."/>
            <person name="Barry K.W."/>
            <person name="Bougher N.L."/>
            <person name="Buchanan P."/>
            <person name="Buyck B."/>
            <person name="Bense V."/>
            <person name="Catcheside P."/>
            <person name="Chovatia M."/>
            <person name="Cooper J."/>
            <person name="Damon W."/>
            <person name="Desjardin D."/>
            <person name="Finy P."/>
            <person name="Geml J."/>
            <person name="Haridas S."/>
            <person name="Hughes K."/>
            <person name="Justo A."/>
            <person name="Karasinski D."/>
            <person name="Kautmanova I."/>
            <person name="Kiss B."/>
            <person name="Kocsube S."/>
            <person name="Kotiranta H."/>
            <person name="LaButti K.M."/>
            <person name="Lechner B.E."/>
            <person name="Liimatainen K."/>
            <person name="Lipzen A."/>
            <person name="Lukacs Z."/>
            <person name="Mihaltcheva S."/>
            <person name="Morgado L.N."/>
            <person name="Niskanen T."/>
            <person name="Noordeloos M.E."/>
            <person name="Ohm R.A."/>
            <person name="Ortiz-Santana B."/>
            <person name="Ovrebo C."/>
            <person name="Racz N."/>
            <person name="Riley R."/>
            <person name="Savchenko A."/>
            <person name="Shiryaev A."/>
            <person name="Soop K."/>
            <person name="Spirin V."/>
            <person name="Szebenyi C."/>
            <person name="Tomsovsky M."/>
            <person name="Tulloss R.E."/>
            <person name="Uehling J."/>
            <person name="Grigoriev I.V."/>
            <person name="Vagvolgyi C."/>
            <person name="Papp T."/>
            <person name="Martin F.M."/>
            <person name="Miettinen O."/>
            <person name="Hibbett D.S."/>
            <person name="Nagy L.G."/>
        </authorList>
    </citation>
    <scope>NUCLEOTIDE SEQUENCE [LARGE SCALE GENOMIC DNA]</scope>
    <source>
        <strain evidence="3 4">CBS 121175</strain>
    </source>
</reference>
<accession>A0A5C3KVA8</accession>
<feature type="compositionally biased region" description="Acidic residues" evidence="2">
    <location>
        <begin position="333"/>
        <end position="346"/>
    </location>
</feature>
<name>A0A5C3KVA8_COPMA</name>
<evidence type="ECO:0000256" key="2">
    <source>
        <dbReference type="SAM" id="MobiDB-lite"/>
    </source>
</evidence>
<feature type="region of interest" description="Disordered" evidence="2">
    <location>
        <begin position="112"/>
        <end position="148"/>
    </location>
</feature>
<evidence type="ECO:0000256" key="1">
    <source>
        <dbReference type="SAM" id="Coils"/>
    </source>
</evidence>